<dbReference type="RefSeq" id="XP_052740754.1">
    <property type="nucleotide sequence ID" value="XM_052884794.1"/>
</dbReference>
<evidence type="ECO:0000313" key="1">
    <source>
        <dbReference type="Proteomes" id="UP001652582"/>
    </source>
</evidence>
<sequence length="230" mass="26440">MGILIVIAGESQCNLFAEISLVANYLSQNLPSFRYERIQKSVTEWKPWLFKINRKNKWHHIESPIVWKELLMSGSTPTYIGGASEFLEYVHSYYQFDAFLAPKRFDQLVDYFGQFQKKIKQDIQLEKEISNAEYVGKNEKSSTTVCISGAGNPLTMFIISGLLETFGNMSFSKIYMYDEECSQSLMDLIENECNYVGSDYSGKNVKYVDKIGIALTKSDLLIILNYVPFR</sequence>
<reference evidence="2" key="1">
    <citation type="submission" date="2025-08" db="UniProtKB">
        <authorList>
            <consortium name="RefSeq"/>
        </authorList>
    </citation>
    <scope>IDENTIFICATION</scope>
</reference>
<evidence type="ECO:0000313" key="2">
    <source>
        <dbReference type="RefSeq" id="XP_052740754.1"/>
    </source>
</evidence>
<protein>
    <submittedName>
        <fullName evidence="2">Malate dehydrogenase 1B</fullName>
    </submittedName>
</protein>
<proteinExistence type="predicted"/>
<organism evidence="1 2">
    <name type="scientific">Bicyclus anynana</name>
    <name type="common">Squinting bush brown butterfly</name>
    <dbReference type="NCBI Taxonomy" id="110368"/>
    <lineage>
        <taxon>Eukaryota</taxon>
        <taxon>Metazoa</taxon>
        <taxon>Ecdysozoa</taxon>
        <taxon>Arthropoda</taxon>
        <taxon>Hexapoda</taxon>
        <taxon>Insecta</taxon>
        <taxon>Pterygota</taxon>
        <taxon>Neoptera</taxon>
        <taxon>Endopterygota</taxon>
        <taxon>Lepidoptera</taxon>
        <taxon>Glossata</taxon>
        <taxon>Ditrysia</taxon>
        <taxon>Papilionoidea</taxon>
        <taxon>Nymphalidae</taxon>
        <taxon>Satyrinae</taxon>
        <taxon>Satyrini</taxon>
        <taxon>Mycalesina</taxon>
        <taxon>Bicyclus</taxon>
    </lineage>
</organism>
<dbReference type="Proteomes" id="UP001652582">
    <property type="component" value="Chromosome 12"/>
</dbReference>
<keyword evidence="1" id="KW-1185">Reference proteome</keyword>
<gene>
    <name evidence="2" type="primary">LOC112048514</name>
</gene>
<name>A0ABM3LNY6_BICAN</name>
<dbReference type="GeneID" id="112048514"/>
<accession>A0ABM3LNY6</accession>